<evidence type="ECO:0000256" key="10">
    <source>
        <dbReference type="SAM" id="Phobius"/>
    </source>
</evidence>
<organism evidence="12 13">
    <name type="scientific">Candidatus Aquitaenariimonas noxiae</name>
    <dbReference type="NCBI Taxonomy" id="1974741"/>
    <lineage>
        <taxon>Bacteria</taxon>
        <taxon>Pseudomonadati</taxon>
        <taxon>Candidatus Omnitrophota</taxon>
        <taxon>Candidatus Aquitaenariimonas</taxon>
    </lineage>
</organism>
<dbReference type="PANTHER" id="PTHR38831">
    <property type="entry name" value="TYPE II SECRETION SYSTEM PROTEIN K"/>
    <property type="match status" value="1"/>
</dbReference>
<evidence type="ECO:0000256" key="8">
    <source>
        <dbReference type="ARBA" id="ARBA00022989"/>
    </source>
</evidence>
<keyword evidence="6 10" id="KW-0812">Transmembrane</keyword>
<dbReference type="Pfam" id="PF21687">
    <property type="entry name" value="T2SSK_1st"/>
    <property type="match status" value="1"/>
</dbReference>
<keyword evidence="9 10" id="KW-0472">Membrane</keyword>
<name>A0A2J0KV53_9BACT</name>
<dbReference type="InterPro" id="IPR049031">
    <property type="entry name" value="T2SSK_SAM-like_1st"/>
</dbReference>
<feature type="transmembrane region" description="Helical" evidence="10">
    <location>
        <begin position="6"/>
        <end position="27"/>
    </location>
</feature>
<dbReference type="InterPro" id="IPR038072">
    <property type="entry name" value="GspK_central_sf"/>
</dbReference>
<dbReference type="Proteomes" id="UP000230052">
    <property type="component" value="Unassembled WGS sequence"/>
</dbReference>
<evidence type="ECO:0000259" key="11">
    <source>
        <dbReference type="Pfam" id="PF21687"/>
    </source>
</evidence>
<evidence type="ECO:0000256" key="3">
    <source>
        <dbReference type="ARBA" id="ARBA00022448"/>
    </source>
</evidence>
<dbReference type="PANTHER" id="PTHR38831:SF2">
    <property type="entry name" value="TYPE II SECRETION SYSTEM PROTEIN K"/>
    <property type="match status" value="1"/>
</dbReference>
<proteinExistence type="inferred from homology"/>
<gene>
    <name evidence="12" type="ORF">COS99_06680</name>
</gene>
<comment type="similarity">
    <text evidence="2">Belongs to the GSP K family.</text>
</comment>
<keyword evidence="4" id="KW-1003">Cell membrane</keyword>
<keyword evidence="3" id="KW-0813">Transport</keyword>
<protein>
    <recommendedName>
        <fullName evidence="11">T2SS protein K first SAM-like domain-containing protein</fullName>
    </recommendedName>
</protein>
<evidence type="ECO:0000256" key="6">
    <source>
        <dbReference type="ARBA" id="ARBA00022692"/>
    </source>
</evidence>
<dbReference type="GO" id="GO:0009306">
    <property type="term" value="P:protein secretion"/>
    <property type="evidence" value="ECO:0007669"/>
    <property type="project" value="InterPro"/>
</dbReference>
<evidence type="ECO:0000256" key="4">
    <source>
        <dbReference type="ARBA" id="ARBA00022475"/>
    </source>
</evidence>
<dbReference type="Gene3D" id="1.10.40.60">
    <property type="entry name" value="EpsJ-like"/>
    <property type="match status" value="1"/>
</dbReference>
<dbReference type="PIRSF" id="PIRSF002786">
    <property type="entry name" value="XcpX"/>
    <property type="match status" value="1"/>
</dbReference>
<keyword evidence="5" id="KW-0997">Cell inner membrane</keyword>
<sequence>MNSRGVVLFVTIWILAILIAFALGMGFRMSIDTRLTDYNVRLLKLLYLTKGAVARLGVELAKDESADCDSLNESWSNSEEFFKDVAFGNESFTINYIRKTENSEKIFYGAMDEQSRININRAPKEILLNLPSVTDEISDSILDWRDEDDIPHADGAESAYYLSLDFPYSCKNGPLQTAEELLLVKGVTPEIFNNIKDLITVYGDGKVNLNTADSRVMQALGLSEIVIQKILKYRAGDDGEEGTDDDNAFNNIANLTEALDLSAAEASEIGNLNSVFLLGSASSNFRVCVTAKTKNGKILKRTDAILFRSDKNNEIKSWYEY</sequence>
<accession>A0A2J0KV53</accession>
<keyword evidence="8 10" id="KW-1133">Transmembrane helix</keyword>
<comment type="caution">
    <text evidence="12">The sequence shown here is derived from an EMBL/GenBank/DDBJ whole genome shotgun (WGS) entry which is preliminary data.</text>
</comment>
<comment type="subcellular location">
    <subcellularLocation>
        <location evidence="1">Cell inner membrane</location>
    </subcellularLocation>
</comment>
<dbReference type="AlphaFoldDB" id="A0A2J0KV53"/>
<dbReference type="SUPFAM" id="SSF158544">
    <property type="entry name" value="GspK insert domain-like"/>
    <property type="match status" value="1"/>
</dbReference>
<reference evidence="12 13" key="1">
    <citation type="submission" date="2017-09" db="EMBL/GenBank/DDBJ databases">
        <title>Depth-based differentiation of microbial function through sediment-hosted aquifers and enrichment of novel symbionts in the deep terrestrial subsurface.</title>
        <authorList>
            <person name="Probst A.J."/>
            <person name="Ladd B."/>
            <person name="Jarett J.K."/>
            <person name="Geller-Mcgrath D.E."/>
            <person name="Sieber C.M."/>
            <person name="Emerson J.B."/>
            <person name="Anantharaman K."/>
            <person name="Thomas B.C."/>
            <person name="Malmstrom R."/>
            <person name="Stieglmeier M."/>
            <person name="Klingl A."/>
            <person name="Woyke T."/>
            <person name="Ryan C.M."/>
            <person name="Banfield J.F."/>
        </authorList>
    </citation>
    <scope>NUCLEOTIDE SEQUENCE [LARGE SCALE GENOMIC DNA]</scope>
    <source>
        <strain evidence="12">CG07_land_8_20_14_0_80_42_15</strain>
    </source>
</reference>
<evidence type="ECO:0000313" key="12">
    <source>
        <dbReference type="EMBL" id="PIU41214.1"/>
    </source>
</evidence>
<dbReference type="InterPro" id="IPR005628">
    <property type="entry name" value="GspK"/>
</dbReference>
<dbReference type="GO" id="GO:0005886">
    <property type="term" value="C:plasma membrane"/>
    <property type="evidence" value="ECO:0007669"/>
    <property type="project" value="UniProtKB-SubCell"/>
</dbReference>
<evidence type="ECO:0000256" key="5">
    <source>
        <dbReference type="ARBA" id="ARBA00022519"/>
    </source>
</evidence>
<evidence type="ECO:0000256" key="9">
    <source>
        <dbReference type="ARBA" id="ARBA00023136"/>
    </source>
</evidence>
<feature type="domain" description="T2SS protein K first SAM-like" evidence="11">
    <location>
        <begin position="131"/>
        <end position="203"/>
    </location>
</feature>
<dbReference type="EMBL" id="PEWV01000067">
    <property type="protein sequence ID" value="PIU41214.1"/>
    <property type="molecule type" value="Genomic_DNA"/>
</dbReference>
<evidence type="ECO:0000256" key="1">
    <source>
        <dbReference type="ARBA" id="ARBA00004533"/>
    </source>
</evidence>
<evidence type="ECO:0000256" key="7">
    <source>
        <dbReference type="ARBA" id="ARBA00022927"/>
    </source>
</evidence>
<keyword evidence="7" id="KW-0653">Protein transport</keyword>
<evidence type="ECO:0000313" key="13">
    <source>
        <dbReference type="Proteomes" id="UP000230052"/>
    </source>
</evidence>
<evidence type="ECO:0000256" key="2">
    <source>
        <dbReference type="ARBA" id="ARBA00007246"/>
    </source>
</evidence>